<feature type="region of interest" description="Disordered" evidence="2">
    <location>
        <begin position="359"/>
        <end position="384"/>
    </location>
</feature>
<evidence type="ECO:0000256" key="1">
    <source>
        <dbReference type="ARBA" id="ARBA00022679"/>
    </source>
</evidence>
<dbReference type="Gene3D" id="3.30.1540.10">
    <property type="entry name" value="formyl-coa transferase, domain 3"/>
    <property type="match status" value="1"/>
</dbReference>
<accession>A0ABY4NZL1</accession>
<dbReference type="Pfam" id="PF02515">
    <property type="entry name" value="CoA_transf_3"/>
    <property type="match status" value="1"/>
</dbReference>
<dbReference type="InterPro" id="IPR003673">
    <property type="entry name" value="CoA-Trfase_fam_III"/>
</dbReference>
<dbReference type="Gene3D" id="3.40.50.10540">
    <property type="entry name" value="Crotonobetainyl-coa:carnitine coa-transferase, domain 1"/>
    <property type="match status" value="1"/>
</dbReference>
<dbReference type="PANTHER" id="PTHR48207">
    <property type="entry name" value="SUCCINATE--HYDROXYMETHYLGLUTARATE COA-TRANSFERASE"/>
    <property type="match status" value="1"/>
</dbReference>
<organism evidence="3 4">
    <name type="scientific">Amycolatopsis thermalba</name>
    <dbReference type="NCBI Taxonomy" id="944492"/>
    <lineage>
        <taxon>Bacteria</taxon>
        <taxon>Bacillati</taxon>
        <taxon>Actinomycetota</taxon>
        <taxon>Actinomycetes</taxon>
        <taxon>Pseudonocardiales</taxon>
        <taxon>Pseudonocardiaceae</taxon>
        <taxon>Amycolatopsis</taxon>
    </lineage>
</organism>
<protein>
    <submittedName>
        <fullName evidence="3">CoA transferase</fullName>
    </submittedName>
</protein>
<dbReference type="InterPro" id="IPR044855">
    <property type="entry name" value="CoA-Trfase_III_dom3_sf"/>
</dbReference>
<reference evidence="3" key="1">
    <citation type="submission" date="2022-01" db="EMBL/GenBank/DDBJ databases">
        <title>PSI-footprinting approach for the identification of protein synthesis inhibitor producers.</title>
        <authorList>
            <person name="Handel F."/>
            <person name="Kulik A."/>
            <person name="Wex K.W."/>
            <person name="Berscheid A."/>
            <person name="Saur J.S."/>
            <person name="Winkler A."/>
            <person name="Wibberg D."/>
            <person name="Kalinowski J."/>
            <person name="Broetz-Oesterhelt H."/>
            <person name="Mast Y."/>
        </authorList>
    </citation>
    <scope>NUCLEOTIDE SEQUENCE</scope>
    <source>
        <strain evidence="3">KNN 49.3e</strain>
    </source>
</reference>
<name>A0ABY4NZL1_9PSEU</name>
<keyword evidence="1 3" id="KW-0808">Transferase</keyword>
<evidence type="ECO:0000313" key="4">
    <source>
        <dbReference type="Proteomes" id="UP000830158"/>
    </source>
</evidence>
<dbReference type="EMBL" id="CP091196">
    <property type="protein sequence ID" value="UQS25423.1"/>
    <property type="molecule type" value="Genomic_DNA"/>
</dbReference>
<evidence type="ECO:0000313" key="3">
    <source>
        <dbReference type="EMBL" id="UQS25423.1"/>
    </source>
</evidence>
<sequence length="398" mass="42958">MDSHTTDTDAAESGGRPLTGLRVVALEHAVAAPLCSRHLADLGADVVKVENPAGGDLARGYDSVVRGQSAYFVWANRGKRSVALDLKTEDGRAVLAELLGHADVFVHNLGPGAVDRMGFGAEVLARRWPRLIACAISGYGATGPYRDHKAFDLLIQGEAGLLSVTGTPDQPAKVGISVADMCAGVYAMSAILAALLEREHTGRGRTIDISMLDCLAEWMMAPAYHQLYSGRQPSREGARHNMMVPYGVYRVGDHGHVNFAVQTAAQWRALCDQVLNRPDLTDHPGYRTNELRVRHRDSLEREIEREFAASAGVSDIAARLVAAGIPTGDVNDLAGLLDHPQLRARDRWFEAGSPGGPIRALRPPFDLGDDPAGSRDVPGLGEHTDEVLAEIRRGEHRR</sequence>
<dbReference type="RefSeq" id="WP_249466232.1">
    <property type="nucleotide sequence ID" value="NZ_CP091196.1"/>
</dbReference>
<dbReference type="Proteomes" id="UP000830158">
    <property type="component" value="Chromosome"/>
</dbReference>
<evidence type="ECO:0000256" key="2">
    <source>
        <dbReference type="SAM" id="MobiDB-lite"/>
    </source>
</evidence>
<keyword evidence="4" id="KW-1185">Reference proteome</keyword>
<dbReference type="PANTHER" id="PTHR48207:SF3">
    <property type="entry name" value="SUCCINATE--HYDROXYMETHYLGLUTARATE COA-TRANSFERASE"/>
    <property type="match status" value="1"/>
</dbReference>
<dbReference type="SUPFAM" id="SSF89796">
    <property type="entry name" value="CoA-transferase family III (CaiB/BaiF)"/>
    <property type="match status" value="1"/>
</dbReference>
<gene>
    <name evidence="3" type="ORF">L1857_22750</name>
</gene>
<dbReference type="InterPro" id="IPR023606">
    <property type="entry name" value="CoA-Trfase_III_dom_1_sf"/>
</dbReference>
<dbReference type="InterPro" id="IPR050483">
    <property type="entry name" value="CoA-transferase_III_domain"/>
</dbReference>
<proteinExistence type="predicted"/>
<dbReference type="GO" id="GO:0016740">
    <property type="term" value="F:transferase activity"/>
    <property type="evidence" value="ECO:0007669"/>
    <property type="project" value="UniProtKB-KW"/>
</dbReference>